<dbReference type="EMBL" id="GGEC01049406">
    <property type="protein sequence ID" value="MBX29890.1"/>
    <property type="molecule type" value="Transcribed_RNA"/>
</dbReference>
<name>A0A2P2MI32_RHIMU</name>
<sequence>MEQLKTSNAQSSHLVQDQRSKLRIIRIPRREWPERKLGMALQQTHGIGFPFKWRKPKVCFLQLKGQPKPQLKANEANSTLITIIIQIRTAALLQRPSRILHGL</sequence>
<reference evidence="1" key="1">
    <citation type="submission" date="2018-02" db="EMBL/GenBank/DDBJ databases">
        <title>Rhizophora mucronata_Transcriptome.</title>
        <authorList>
            <person name="Meera S.P."/>
            <person name="Sreeshan A."/>
            <person name="Augustine A."/>
        </authorList>
    </citation>
    <scope>NUCLEOTIDE SEQUENCE</scope>
    <source>
        <tissue evidence="1">Leaf</tissue>
    </source>
</reference>
<protein>
    <submittedName>
        <fullName evidence="1">Uncharacterized protein MANES_01G213600</fullName>
    </submittedName>
</protein>
<evidence type="ECO:0000313" key="1">
    <source>
        <dbReference type="EMBL" id="MBX29890.1"/>
    </source>
</evidence>
<dbReference type="AlphaFoldDB" id="A0A2P2MI32"/>
<proteinExistence type="predicted"/>
<organism evidence="1">
    <name type="scientific">Rhizophora mucronata</name>
    <name type="common">Asiatic mangrove</name>
    <dbReference type="NCBI Taxonomy" id="61149"/>
    <lineage>
        <taxon>Eukaryota</taxon>
        <taxon>Viridiplantae</taxon>
        <taxon>Streptophyta</taxon>
        <taxon>Embryophyta</taxon>
        <taxon>Tracheophyta</taxon>
        <taxon>Spermatophyta</taxon>
        <taxon>Magnoliopsida</taxon>
        <taxon>eudicotyledons</taxon>
        <taxon>Gunneridae</taxon>
        <taxon>Pentapetalae</taxon>
        <taxon>rosids</taxon>
        <taxon>fabids</taxon>
        <taxon>Malpighiales</taxon>
        <taxon>Rhizophoraceae</taxon>
        <taxon>Rhizophora</taxon>
    </lineage>
</organism>
<accession>A0A2P2MI32</accession>